<accession>A0A811U5F1</accession>
<comment type="caution">
    <text evidence="2">The sequence shown here is derived from an EMBL/GenBank/DDBJ whole genome shotgun (WGS) entry which is preliminary data.</text>
</comment>
<reference evidence="2" key="1">
    <citation type="submission" date="2020-11" db="EMBL/GenBank/DDBJ databases">
        <authorList>
            <person name="Whitehead M."/>
        </authorList>
    </citation>
    <scope>NUCLEOTIDE SEQUENCE</scope>
    <source>
        <strain evidence="2">EGII</strain>
    </source>
</reference>
<organism evidence="2 3">
    <name type="scientific">Ceratitis capitata</name>
    <name type="common">Mediterranean fruit fly</name>
    <name type="synonym">Tephritis capitata</name>
    <dbReference type="NCBI Taxonomy" id="7213"/>
    <lineage>
        <taxon>Eukaryota</taxon>
        <taxon>Metazoa</taxon>
        <taxon>Ecdysozoa</taxon>
        <taxon>Arthropoda</taxon>
        <taxon>Hexapoda</taxon>
        <taxon>Insecta</taxon>
        <taxon>Pterygota</taxon>
        <taxon>Neoptera</taxon>
        <taxon>Endopterygota</taxon>
        <taxon>Diptera</taxon>
        <taxon>Brachycera</taxon>
        <taxon>Muscomorpha</taxon>
        <taxon>Tephritoidea</taxon>
        <taxon>Tephritidae</taxon>
        <taxon>Ceratitis</taxon>
        <taxon>Ceratitis</taxon>
    </lineage>
</organism>
<feature type="compositionally biased region" description="Basic residues" evidence="1">
    <location>
        <begin position="125"/>
        <end position="143"/>
    </location>
</feature>
<sequence length="161" mass="18096">KINPYTGNYHLCQSRSAAISRNMELMGLSGDKYTKRFAAIQHPRGASTTTPSALSEPSQQFQKSPDTSKPCHESLNATQQFHKSADAKNNNNKENLITKQPTAAVAVETVTSMKHEEKKESEKSSRKRCKKSKGTSPKRRKRSLAYSKSEYMNELEQFLKA</sequence>
<feature type="non-terminal residue" evidence="2">
    <location>
        <position position="1"/>
    </location>
</feature>
<dbReference type="AlphaFoldDB" id="A0A811U5F1"/>
<feature type="region of interest" description="Disordered" evidence="1">
    <location>
        <begin position="42"/>
        <end position="148"/>
    </location>
</feature>
<dbReference type="EMBL" id="CAJHJT010000001">
    <property type="protein sequence ID" value="CAD6994099.1"/>
    <property type="molecule type" value="Genomic_DNA"/>
</dbReference>
<feature type="compositionally biased region" description="Polar residues" evidence="1">
    <location>
        <begin position="75"/>
        <end position="101"/>
    </location>
</feature>
<feature type="compositionally biased region" description="Polar residues" evidence="1">
    <location>
        <begin position="46"/>
        <end position="67"/>
    </location>
</feature>
<name>A0A811U5F1_CERCA</name>
<feature type="compositionally biased region" description="Basic and acidic residues" evidence="1">
    <location>
        <begin position="113"/>
        <end position="124"/>
    </location>
</feature>
<evidence type="ECO:0000313" key="3">
    <source>
        <dbReference type="Proteomes" id="UP000606786"/>
    </source>
</evidence>
<evidence type="ECO:0000256" key="1">
    <source>
        <dbReference type="SAM" id="MobiDB-lite"/>
    </source>
</evidence>
<dbReference type="Proteomes" id="UP000606786">
    <property type="component" value="Unassembled WGS sequence"/>
</dbReference>
<gene>
    <name evidence="2" type="ORF">CCAP1982_LOCUS2868</name>
</gene>
<keyword evidence="3" id="KW-1185">Reference proteome</keyword>
<evidence type="ECO:0000313" key="2">
    <source>
        <dbReference type="EMBL" id="CAD6994099.1"/>
    </source>
</evidence>
<protein>
    <submittedName>
        <fullName evidence="2">(Mediterranean fruit fly) hypothetical protein</fullName>
    </submittedName>
</protein>
<proteinExistence type="predicted"/>